<feature type="non-terminal residue" evidence="2">
    <location>
        <position position="1"/>
    </location>
</feature>
<feature type="compositionally biased region" description="Basic and acidic residues" evidence="1">
    <location>
        <begin position="69"/>
        <end position="103"/>
    </location>
</feature>
<feature type="compositionally biased region" description="Basic and acidic residues" evidence="1">
    <location>
        <begin position="21"/>
        <end position="30"/>
    </location>
</feature>
<name>A0A699L4K5_TANCI</name>
<accession>A0A699L4K5</accession>
<dbReference type="AlphaFoldDB" id="A0A699L4K5"/>
<feature type="compositionally biased region" description="Basic and acidic residues" evidence="1">
    <location>
        <begin position="196"/>
        <end position="206"/>
    </location>
</feature>
<evidence type="ECO:0000313" key="2">
    <source>
        <dbReference type="EMBL" id="GFB25857.1"/>
    </source>
</evidence>
<feature type="region of interest" description="Disordered" evidence="1">
    <location>
        <begin position="182"/>
        <end position="206"/>
    </location>
</feature>
<organism evidence="2">
    <name type="scientific">Tanacetum cinerariifolium</name>
    <name type="common">Dalmatian daisy</name>
    <name type="synonym">Chrysanthemum cinerariifolium</name>
    <dbReference type="NCBI Taxonomy" id="118510"/>
    <lineage>
        <taxon>Eukaryota</taxon>
        <taxon>Viridiplantae</taxon>
        <taxon>Streptophyta</taxon>
        <taxon>Embryophyta</taxon>
        <taxon>Tracheophyta</taxon>
        <taxon>Spermatophyta</taxon>
        <taxon>Magnoliopsida</taxon>
        <taxon>eudicotyledons</taxon>
        <taxon>Gunneridae</taxon>
        <taxon>Pentapetalae</taxon>
        <taxon>asterids</taxon>
        <taxon>campanulids</taxon>
        <taxon>Asterales</taxon>
        <taxon>Asteraceae</taxon>
        <taxon>Asteroideae</taxon>
        <taxon>Anthemideae</taxon>
        <taxon>Anthemidinae</taxon>
        <taxon>Tanacetum</taxon>
    </lineage>
</organism>
<proteinExistence type="predicted"/>
<feature type="region of interest" description="Disordered" evidence="1">
    <location>
        <begin position="21"/>
        <end position="109"/>
    </location>
</feature>
<sequence length="238" mass="27257">LSRFPDCKKLNKLVKKFEEDFKKKDLVRNDENDDTTATTNDKNDLLHFDSKMESDSHASDNDNQNSVDDDGKQDVVMDEINKQNKEDICKEDNGDQTVEHNDSNEDTGNTVSAFVDIRDEQNNDDSEHSNNVDAKSEKEDEEFDALAITICNVCHPVPLRVLIPNENLKDFSKIINIEDSESEKEEFDFGGDTDNEEKYDPKKDADYKGEFYKSPYEFKPIEPKIRVSASEKLVADTL</sequence>
<protein>
    <submittedName>
        <fullName evidence="2">Uncharacterized protein</fullName>
    </submittedName>
</protein>
<gene>
    <name evidence="2" type="ORF">Tci_697828</name>
</gene>
<dbReference type="EMBL" id="BKCJ010587086">
    <property type="protein sequence ID" value="GFB25857.1"/>
    <property type="molecule type" value="Genomic_DNA"/>
</dbReference>
<feature type="non-terminal residue" evidence="2">
    <location>
        <position position="238"/>
    </location>
</feature>
<reference evidence="2" key="1">
    <citation type="journal article" date="2019" name="Sci. Rep.">
        <title>Draft genome of Tanacetum cinerariifolium, the natural source of mosquito coil.</title>
        <authorList>
            <person name="Yamashiro T."/>
            <person name="Shiraishi A."/>
            <person name="Satake H."/>
            <person name="Nakayama K."/>
        </authorList>
    </citation>
    <scope>NUCLEOTIDE SEQUENCE</scope>
</reference>
<feature type="compositionally biased region" description="Acidic residues" evidence="1">
    <location>
        <begin position="182"/>
        <end position="195"/>
    </location>
</feature>
<comment type="caution">
    <text evidence="2">The sequence shown here is derived from an EMBL/GenBank/DDBJ whole genome shotgun (WGS) entry which is preliminary data.</text>
</comment>
<evidence type="ECO:0000256" key="1">
    <source>
        <dbReference type="SAM" id="MobiDB-lite"/>
    </source>
</evidence>
<feature type="compositionally biased region" description="Basic and acidic residues" evidence="1">
    <location>
        <begin position="41"/>
        <end position="60"/>
    </location>
</feature>